<feature type="domain" description="N-acetyltransferase" evidence="3">
    <location>
        <begin position="1"/>
        <end position="155"/>
    </location>
</feature>
<dbReference type="RefSeq" id="WP_055120124.1">
    <property type="nucleotide sequence ID" value="NZ_CXWA01000009.1"/>
</dbReference>
<dbReference type="EC" id="2.3.1.-" evidence="4"/>
<dbReference type="Proteomes" id="UP000049983">
    <property type="component" value="Unassembled WGS sequence"/>
</dbReference>
<evidence type="ECO:0000313" key="4">
    <source>
        <dbReference type="EMBL" id="CTQ78497.1"/>
    </source>
</evidence>
<dbReference type="GeneID" id="97672910"/>
<keyword evidence="1 4" id="KW-0808">Transferase</keyword>
<dbReference type="AlphaFoldDB" id="A0A0M7AV64"/>
<dbReference type="PANTHER" id="PTHR43072">
    <property type="entry name" value="N-ACETYLTRANSFERASE"/>
    <property type="match status" value="1"/>
</dbReference>
<evidence type="ECO:0000259" key="3">
    <source>
        <dbReference type="PROSITE" id="PS51186"/>
    </source>
</evidence>
<gene>
    <name evidence="4" type="primary">yncA_2</name>
    <name evidence="4" type="ORF">LA5096_05666</name>
</gene>
<dbReference type="EMBL" id="CXWC01000015">
    <property type="protein sequence ID" value="CTQ78497.1"/>
    <property type="molecule type" value="Genomic_DNA"/>
</dbReference>
<dbReference type="InterPro" id="IPR000182">
    <property type="entry name" value="GNAT_dom"/>
</dbReference>
<protein>
    <submittedName>
        <fullName evidence="4">N-acyltransferase YncA</fullName>
        <ecNumber evidence="4">2.3.1.-</ecNumber>
    </submittedName>
</protein>
<dbReference type="CDD" id="cd04301">
    <property type="entry name" value="NAT_SF"/>
    <property type="match status" value="1"/>
</dbReference>
<name>A0A0M7AV64_9HYPH</name>
<evidence type="ECO:0000256" key="1">
    <source>
        <dbReference type="ARBA" id="ARBA00022679"/>
    </source>
</evidence>
<keyword evidence="2 4" id="KW-0012">Acyltransferase</keyword>
<dbReference type="Pfam" id="PF00583">
    <property type="entry name" value="Acetyltransf_1"/>
    <property type="match status" value="1"/>
</dbReference>
<dbReference type="STRING" id="311410.LA5095_05091"/>
<accession>A0A0M7AV64</accession>
<proteinExistence type="predicted"/>
<dbReference type="OrthoDB" id="5459937at2"/>
<dbReference type="GO" id="GO:0016747">
    <property type="term" value="F:acyltransferase activity, transferring groups other than amino-acyl groups"/>
    <property type="evidence" value="ECO:0007669"/>
    <property type="project" value="InterPro"/>
</dbReference>
<keyword evidence="5" id="KW-1185">Reference proteome</keyword>
<evidence type="ECO:0000256" key="2">
    <source>
        <dbReference type="ARBA" id="ARBA00023315"/>
    </source>
</evidence>
<dbReference type="Gene3D" id="3.40.630.30">
    <property type="match status" value="1"/>
</dbReference>
<reference evidence="5" key="1">
    <citation type="submission" date="2015-07" db="EMBL/GenBank/DDBJ databases">
        <authorList>
            <person name="Rodrigo-Torres Lidia"/>
            <person name="Arahal R.David."/>
        </authorList>
    </citation>
    <scope>NUCLEOTIDE SEQUENCE [LARGE SCALE GENOMIC DNA]</scope>
    <source>
        <strain evidence="5">CECT 5096</strain>
    </source>
</reference>
<sequence length="172" mass="19199">MHIRNAEAKDIPAILALYNHAVRETTAAWTGCEETLEDRVTWFEARKSQGFPVIVAVDTQESVAGFASYGPFRSKEGYRFTVEHTVYVDPSRHRQGIGRNLMFRILEIAEADGIHVLVGGVDGDNLASIRLHEALGFEVTGRLPQTGTKFGRWLDLVFLTKVLSETRAPEGR</sequence>
<organism evidence="4 5">
    <name type="scientific">Roseibium album</name>
    <dbReference type="NCBI Taxonomy" id="311410"/>
    <lineage>
        <taxon>Bacteria</taxon>
        <taxon>Pseudomonadati</taxon>
        <taxon>Pseudomonadota</taxon>
        <taxon>Alphaproteobacteria</taxon>
        <taxon>Hyphomicrobiales</taxon>
        <taxon>Stappiaceae</taxon>
        <taxon>Roseibium</taxon>
    </lineage>
</organism>
<dbReference type="PANTHER" id="PTHR43072:SF23">
    <property type="entry name" value="UPF0039 PROTEIN C11D3.02C"/>
    <property type="match status" value="1"/>
</dbReference>
<dbReference type="PROSITE" id="PS51186">
    <property type="entry name" value="GNAT"/>
    <property type="match status" value="1"/>
</dbReference>
<evidence type="ECO:0000313" key="5">
    <source>
        <dbReference type="Proteomes" id="UP000049983"/>
    </source>
</evidence>
<dbReference type="SUPFAM" id="SSF55729">
    <property type="entry name" value="Acyl-CoA N-acyltransferases (Nat)"/>
    <property type="match status" value="1"/>
</dbReference>
<dbReference type="InterPro" id="IPR016181">
    <property type="entry name" value="Acyl_CoA_acyltransferase"/>
</dbReference>